<evidence type="ECO:0000313" key="2">
    <source>
        <dbReference type="Proteomes" id="UP000285084"/>
    </source>
</evidence>
<dbReference type="AlphaFoldDB" id="A0A420NGV3"/>
<protein>
    <submittedName>
        <fullName evidence="1">Uncharacterized protein</fullName>
    </submittedName>
</protein>
<dbReference type="Proteomes" id="UP000285084">
    <property type="component" value="Unassembled WGS sequence"/>
</dbReference>
<dbReference type="EMBL" id="MRCX01000032">
    <property type="protein sequence ID" value="RKK79477.1"/>
    <property type="molecule type" value="Genomic_DNA"/>
</dbReference>
<reference evidence="1 2" key="1">
    <citation type="journal article" date="2018" name="Sci. Rep.">
        <title>Characterisation of pathogen-specific regions and novel effector candidates in Fusarium oxysporum f. sp. cepae.</title>
        <authorList>
            <person name="Armitage A.D."/>
            <person name="Taylor A."/>
            <person name="Sobczyk M.K."/>
            <person name="Baxter L."/>
            <person name="Greenfield B.P."/>
            <person name="Bates H.J."/>
            <person name="Wilson F."/>
            <person name="Jackson A.C."/>
            <person name="Ott S."/>
            <person name="Harrison R.J."/>
            <person name="Clarkson J.P."/>
        </authorList>
    </citation>
    <scope>NUCLEOTIDE SEQUENCE [LARGE SCALE GENOMIC DNA]</scope>
    <source>
        <strain evidence="1 2">Fo_A13</strain>
    </source>
</reference>
<evidence type="ECO:0000313" key="1">
    <source>
        <dbReference type="EMBL" id="RKK79477.1"/>
    </source>
</evidence>
<organism evidence="1 2">
    <name type="scientific">Fusarium oxysporum</name>
    <name type="common">Fusarium vascular wilt</name>
    <dbReference type="NCBI Taxonomy" id="5507"/>
    <lineage>
        <taxon>Eukaryota</taxon>
        <taxon>Fungi</taxon>
        <taxon>Dikarya</taxon>
        <taxon>Ascomycota</taxon>
        <taxon>Pezizomycotina</taxon>
        <taxon>Sordariomycetes</taxon>
        <taxon>Hypocreomycetidae</taxon>
        <taxon>Hypocreales</taxon>
        <taxon>Nectriaceae</taxon>
        <taxon>Fusarium</taxon>
        <taxon>Fusarium oxysporum species complex</taxon>
    </lineage>
</organism>
<comment type="caution">
    <text evidence="1">The sequence shown here is derived from an EMBL/GenBank/DDBJ whole genome shotgun (WGS) entry which is preliminary data.</text>
</comment>
<name>A0A420NGV3_FUSOX</name>
<proteinExistence type="predicted"/>
<accession>A0A420NGV3</accession>
<sequence length="36" mass="4292">MDPESTKDKFGPSVEEEIREEIFLLISKTRRNILNR</sequence>
<gene>
    <name evidence="1" type="ORF">BFJ69_g4905</name>
</gene>